<evidence type="ECO:0000256" key="2">
    <source>
        <dbReference type="ARBA" id="ARBA00023239"/>
    </source>
</evidence>
<keyword evidence="3" id="KW-0170">Cobalt</keyword>
<organism evidence="6">
    <name type="scientific">bioreactor metagenome</name>
    <dbReference type="NCBI Taxonomy" id="1076179"/>
    <lineage>
        <taxon>unclassified sequences</taxon>
        <taxon>metagenomes</taxon>
        <taxon>ecological metagenomes</taxon>
    </lineage>
</organism>
<dbReference type="Gene3D" id="1.10.30.40">
    <property type="entry name" value="Ethanolamine ammonia-lyase light chain (EutC), N-terminal domain"/>
    <property type="match status" value="1"/>
</dbReference>
<evidence type="ECO:0000313" key="6">
    <source>
        <dbReference type="EMBL" id="MPM11198.1"/>
    </source>
</evidence>
<sequence length="323" mass="34548">MLDEKLISQIVDEVLHELAPAKETRQDHIQAPAQGQALEPPKSKSTQKSVPPPFAAPLCHTPPPGCILPGSTVDLASPEAKAEILLCNPADRDELIRMKAHTTARIGVGRCGPRLNTRTMLTLRADHAAARDSVFADVDQGLLDRMGLFTVQTKCRDKNEFLTRPDLGRQFDEEAVAVIAAKCRKNPDVQIYAADGLSSTAVSANLANILPVMMDGLTAKGLTVGTPFFVRFGRVASMDQISEVLGARVTCVLLGERPGLATAESMSAYIAYKAKAGMPEARRTVVSNIHKAGIAAVEAGAYICDVIETILNAKASGVELKTR</sequence>
<comment type="caution">
    <text evidence="6">The sequence shown here is derived from an EMBL/GenBank/DDBJ whole genome shotgun (WGS) entry which is preliminary data.</text>
</comment>
<feature type="region of interest" description="Disordered" evidence="5">
    <location>
        <begin position="23"/>
        <end position="55"/>
    </location>
</feature>
<dbReference type="FunFam" id="3.40.50.11240:FF:000001">
    <property type="entry name" value="Ethanolamine ammonia-lyase light chain"/>
    <property type="match status" value="1"/>
</dbReference>
<dbReference type="InterPro" id="IPR042255">
    <property type="entry name" value="EutC_N"/>
</dbReference>
<evidence type="ECO:0000256" key="4">
    <source>
        <dbReference type="ARBA" id="ARBA00024446"/>
    </source>
</evidence>
<dbReference type="Pfam" id="PF05985">
    <property type="entry name" value="EutC"/>
    <property type="match status" value="1"/>
</dbReference>
<accession>A0A644X5W0</accession>
<keyword evidence="1" id="KW-0846">Cobalamin</keyword>
<dbReference type="PANTHER" id="PTHR39330:SF1">
    <property type="entry name" value="ETHANOLAMINE AMMONIA-LYASE SMALL SUBUNIT"/>
    <property type="match status" value="1"/>
</dbReference>
<dbReference type="EC" id="4.3.1.7" evidence="6"/>
<dbReference type="Gene3D" id="3.40.50.11240">
    <property type="entry name" value="Ethanolamine ammonia-lyase light chain (EutC)"/>
    <property type="match status" value="1"/>
</dbReference>
<dbReference type="EMBL" id="VSSQ01001797">
    <property type="protein sequence ID" value="MPM11198.1"/>
    <property type="molecule type" value="Genomic_DNA"/>
</dbReference>
<reference evidence="6" key="1">
    <citation type="submission" date="2019-08" db="EMBL/GenBank/DDBJ databases">
        <authorList>
            <person name="Kucharzyk K."/>
            <person name="Murdoch R.W."/>
            <person name="Higgins S."/>
            <person name="Loffler F."/>
        </authorList>
    </citation>
    <scope>NUCLEOTIDE SEQUENCE</scope>
</reference>
<evidence type="ECO:0000256" key="1">
    <source>
        <dbReference type="ARBA" id="ARBA00022628"/>
    </source>
</evidence>
<dbReference type="AlphaFoldDB" id="A0A644X5W0"/>
<evidence type="ECO:0000256" key="3">
    <source>
        <dbReference type="ARBA" id="ARBA00023285"/>
    </source>
</evidence>
<dbReference type="GO" id="GO:0031419">
    <property type="term" value="F:cobalamin binding"/>
    <property type="evidence" value="ECO:0007669"/>
    <property type="project" value="UniProtKB-KW"/>
</dbReference>
<dbReference type="GO" id="GO:0008851">
    <property type="term" value="F:ethanolamine ammonia-lyase activity"/>
    <property type="evidence" value="ECO:0007669"/>
    <property type="project" value="UniProtKB-EC"/>
</dbReference>
<dbReference type="InterPro" id="IPR009246">
    <property type="entry name" value="EutC"/>
</dbReference>
<name>A0A644X5W0_9ZZZZ</name>
<evidence type="ECO:0000256" key="5">
    <source>
        <dbReference type="SAM" id="MobiDB-lite"/>
    </source>
</evidence>
<dbReference type="HAMAP" id="MF_00601">
    <property type="entry name" value="EutC"/>
    <property type="match status" value="1"/>
</dbReference>
<protein>
    <submittedName>
        <fullName evidence="6">Ethanolamine ammonia-lyase light chain</fullName>
        <ecNumber evidence="6">4.3.1.7</ecNumber>
    </submittedName>
</protein>
<proteinExistence type="inferred from homology"/>
<dbReference type="GO" id="GO:0009350">
    <property type="term" value="C:ethanolamine ammonia-lyase complex"/>
    <property type="evidence" value="ECO:0007669"/>
    <property type="project" value="TreeGrafter"/>
</dbReference>
<keyword evidence="2 6" id="KW-0456">Lyase</keyword>
<dbReference type="NCBIfam" id="NF003971">
    <property type="entry name" value="PRK05465.1"/>
    <property type="match status" value="1"/>
</dbReference>
<keyword evidence="4" id="KW-1283">Bacterial microcompartment</keyword>
<dbReference type="GO" id="GO:0006520">
    <property type="term" value="P:amino acid metabolic process"/>
    <property type="evidence" value="ECO:0007669"/>
    <property type="project" value="InterPro"/>
</dbReference>
<gene>
    <name evidence="6" type="primary">eutC_3</name>
    <name evidence="6" type="ORF">SDC9_57537</name>
</gene>
<dbReference type="InterPro" id="IPR042251">
    <property type="entry name" value="EutC_C"/>
</dbReference>
<dbReference type="PANTHER" id="PTHR39330">
    <property type="entry name" value="ETHANOLAMINE AMMONIA-LYASE LIGHT CHAIN"/>
    <property type="match status" value="1"/>
</dbReference>